<dbReference type="AlphaFoldDB" id="A0A7N2LCK8"/>
<protein>
    <submittedName>
        <fullName evidence="2">Uncharacterized protein</fullName>
    </submittedName>
</protein>
<dbReference type="EnsemblPlants" id="QL04p007369:mrna">
    <property type="protein sequence ID" value="QL04p007369:mrna"/>
    <property type="gene ID" value="QL04p007369"/>
</dbReference>
<keyword evidence="1" id="KW-0812">Transmembrane</keyword>
<dbReference type="EMBL" id="LRBV02000004">
    <property type="status" value="NOT_ANNOTATED_CDS"/>
    <property type="molecule type" value="Genomic_DNA"/>
</dbReference>
<dbReference type="Gramene" id="QL04p007369:mrna">
    <property type="protein sequence ID" value="QL04p007369:mrna"/>
    <property type="gene ID" value="QL04p007369"/>
</dbReference>
<name>A0A7N2LCK8_QUELO</name>
<keyword evidence="3" id="KW-1185">Reference proteome</keyword>
<dbReference type="InParanoid" id="A0A7N2LCK8"/>
<dbReference type="InterPro" id="IPR053258">
    <property type="entry name" value="Ca-permeable_cation_channel"/>
</dbReference>
<reference evidence="2 3" key="1">
    <citation type="journal article" date="2016" name="G3 (Bethesda)">
        <title>First Draft Assembly and Annotation of the Genome of a California Endemic Oak Quercus lobata Nee (Fagaceae).</title>
        <authorList>
            <person name="Sork V.L."/>
            <person name="Fitz-Gibbon S.T."/>
            <person name="Puiu D."/>
            <person name="Crepeau M."/>
            <person name="Gugger P.F."/>
            <person name="Sherman R."/>
            <person name="Stevens K."/>
            <person name="Langley C.H."/>
            <person name="Pellegrini M."/>
            <person name="Salzberg S.L."/>
        </authorList>
    </citation>
    <scope>NUCLEOTIDE SEQUENCE [LARGE SCALE GENOMIC DNA]</scope>
    <source>
        <strain evidence="2 3">cv. SW786</strain>
    </source>
</reference>
<feature type="transmembrane region" description="Helical" evidence="1">
    <location>
        <begin position="113"/>
        <end position="134"/>
    </location>
</feature>
<dbReference type="PANTHER" id="PTHR34115">
    <property type="entry name" value="PROTEIN, PUTATIVE-RELATED"/>
    <property type="match status" value="1"/>
</dbReference>
<feature type="transmembrane region" description="Helical" evidence="1">
    <location>
        <begin position="54"/>
        <end position="72"/>
    </location>
</feature>
<keyword evidence="1" id="KW-0472">Membrane</keyword>
<reference evidence="2" key="2">
    <citation type="submission" date="2021-01" db="UniProtKB">
        <authorList>
            <consortium name="EnsemblPlants"/>
        </authorList>
    </citation>
    <scope>IDENTIFICATION</scope>
</reference>
<keyword evidence="1" id="KW-1133">Transmembrane helix</keyword>
<dbReference type="PANTHER" id="PTHR34115:SF17">
    <property type="entry name" value="PROTEIN, PUTATIVE-RELATED"/>
    <property type="match status" value="1"/>
</dbReference>
<proteinExistence type="predicted"/>
<dbReference type="Proteomes" id="UP000594261">
    <property type="component" value="Chromosome 4"/>
</dbReference>
<organism evidence="2 3">
    <name type="scientific">Quercus lobata</name>
    <name type="common">Valley oak</name>
    <dbReference type="NCBI Taxonomy" id="97700"/>
    <lineage>
        <taxon>Eukaryota</taxon>
        <taxon>Viridiplantae</taxon>
        <taxon>Streptophyta</taxon>
        <taxon>Embryophyta</taxon>
        <taxon>Tracheophyta</taxon>
        <taxon>Spermatophyta</taxon>
        <taxon>Magnoliopsida</taxon>
        <taxon>eudicotyledons</taxon>
        <taxon>Gunneridae</taxon>
        <taxon>Pentapetalae</taxon>
        <taxon>rosids</taxon>
        <taxon>fabids</taxon>
        <taxon>Fagales</taxon>
        <taxon>Fagaceae</taxon>
        <taxon>Quercus</taxon>
    </lineage>
</organism>
<evidence type="ECO:0000313" key="3">
    <source>
        <dbReference type="Proteomes" id="UP000594261"/>
    </source>
</evidence>
<sequence>MEIIEIKEVRIHECPVGRHRSVSQALPRRKKTKKWKRRASGKEVRSSTEFHDPLNFLITILLNVLGLSFKGLGISPLREHDKIMLFFIMVIAVYSILFLGIKLGPQNATYLPMFKFICVICAILSCELLASIIVNPLKLLIINICGFLVELIRRSWYKLIYELLCHATNNLVHWIQHTSQAFKRFSLFGGTNSQDQDDIV</sequence>
<feature type="transmembrane region" description="Helical" evidence="1">
    <location>
        <begin position="84"/>
        <end position="101"/>
    </location>
</feature>
<evidence type="ECO:0000256" key="1">
    <source>
        <dbReference type="SAM" id="Phobius"/>
    </source>
</evidence>
<evidence type="ECO:0000313" key="2">
    <source>
        <dbReference type="EnsemblPlants" id="QL04p007369:mrna"/>
    </source>
</evidence>
<accession>A0A7N2LCK8</accession>